<dbReference type="NCBIfam" id="TIGR00187">
    <property type="entry name" value="ribE"/>
    <property type="match status" value="1"/>
</dbReference>
<dbReference type="PROSITE" id="PS51177">
    <property type="entry name" value="LUMAZINE_BIND"/>
    <property type="match status" value="2"/>
</dbReference>
<dbReference type="FunFam" id="2.40.30.20:FF:000003">
    <property type="entry name" value="Riboflavin synthase, alpha subunit"/>
    <property type="match status" value="1"/>
</dbReference>
<evidence type="ECO:0000256" key="6">
    <source>
        <dbReference type="ARBA" id="ARBA00013950"/>
    </source>
</evidence>
<dbReference type="InterPro" id="IPR023366">
    <property type="entry name" value="ATP_synth_asu-like_sf"/>
</dbReference>
<dbReference type="GO" id="GO:0009231">
    <property type="term" value="P:riboflavin biosynthetic process"/>
    <property type="evidence" value="ECO:0007669"/>
    <property type="project" value="UniProtKB-KW"/>
</dbReference>
<evidence type="ECO:0000256" key="10">
    <source>
        <dbReference type="NCBIfam" id="TIGR00187"/>
    </source>
</evidence>
<comment type="catalytic activity">
    <reaction evidence="1">
        <text>2 6,7-dimethyl-8-(1-D-ribityl)lumazine + H(+) = 5-amino-6-(D-ribitylamino)uracil + riboflavin</text>
        <dbReference type="Rhea" id="RHEA:20772"/>
        <dbReference type="ChEBI" id="CHEBI:15378"/>
        <dbReference type="ChEBI" id="CHEBI:15934"/>
        <dbReference type="ChEBI" id="CHEBI:57986"/>
        <dbReference type="ChEBI" id="CHEBI:58201"/>
        <dbReference type="EC" id="2.5.1.9"/>
    </reaction>
</comment>
<feature type="domain" description="Lumazine-binding" evidence="12">
    <location>
        <begin position="1"/>
        <end position="92"/>
    </location>
</feature>
<evidence type="ECO:0000256" key="2">
    <source>
        <dbReference type="ARBA" id="ARBA00002803"/>
    </source>
</evidence>
<comment type="subunit">
    <text evidence="4">Homotrimer.</text>
</comment>
<evidence type="ECO:0000256" key="3">
    <source>
        <dbReference type="ARBA" id="ARBA00004887"/>
    </source>
</evidence>
<dbReference type="EMBL" id="JABAFA010000005">
    <property type="protein sequence ID" value="NMD98458.1"/>
    <property type="molecule type" value="Genomic_DNA"/>
</dbReference>
<evidence type="ECO:0000256" key="8">
    <source>
        <dbReference type="ARBA" id="ARBA00022679"/>
    </source>
</evidence>
<evidence type="ECO:0000256" key="11">
    <source>
        <dbReference type="PROSITE-ProRule" id="PRU00524"/>
    </source>
</evidence>
<dbReference type="InterPro" id="IPR017938">
    <property type="entry name" value="Riboflavin_synthase-like_b-brl"/>
</dbReference>
<sequence>MFTGIIEEVGTVRKIGGGTLAIDATKVIEDVHLGDSIAVNGVCLTVTSFDREHFEADVMPETVRRTSFAELRKGSPVNLERALTLASRLGGHIVSGHIDGVGTVTDLQREGNALLLKVAASPALLRGIVEKGSVALDGISLTVAAVTAADFTVSLIPHTREVTNLRVKRAGSRLNIETDIIGKYVEKLMATKDAGQTAAPEAAGGITPAFLARYGF</sequence>
<keyword evidence="8 13" id="KW-0808">Transferase</keyword>
<accession>A0A848B5J6</accession>
<evidence type="ECO:0000256" key="1">
    <source>
        <dbReference type="ARBA" id="ARBA00000968"/>
    </source>
</evidence>
<evidence type="ECO:0000256" key="5">
    <source>
        <dbReference type="ARBA" id="ARBA00012827"/>
    </source>
</evidence>
<feature type="repeat" description="Lumazine-binding" evidence="11">
    <location>
        <begin position="1"/>
        <end position="92"/>
    </location>
</feature>
<keyword evidence="14" id="KW-1185">Reference proteome</keyword>
<dbReference type="EC" id="2.5.1.9" evidence="5 10"/>
<dbReference type="Proteomes" id="UP000543804">
    <property type="component" value="Unassembled WGS sequence"/>
</dbReference>
<dbReference type="PANTHER" id="PTHR21098">
    <property type="entry name" value="RIBOFLAVIN SYNTHASE ALPHA CHAIN"/>
    <property type="match status" value="1"/>
</dbReference>
<dbReference type="RefSeq" id="WP_170077159.1">
    <property type="nucleotide sequence ID" value="NZ_JABAFA010000005.1"/>
</dbReference>
<protein>
    <recommendedName>
        <fullName evidence="6 10">Riboflavin synthase</fullName>
        <ecNumber evidence="5 10">2.5.1.9</ecNumber>
    </recommendedName>
</protein>
<proteinExistence type="predicted"/>
<dbReference type="Gene3D" id="2.40.30.20">
    <property type="match status" value="2"/>
</dbReference>
<dbReference type="InterPro" id="IPR001783">
    <property type="entry name" value="Lumazine-bd"/>
</dbReference>
<dbReference type="CDD" id="cd00402">
    <property type="entry name" value="Riboflavin_synthase_like"/>
    <property type="match status" value="1"/>
</dbReference>
<organism evidence="13 14">
    <name type="scientific">Selenomonas bovis</name>
    <dbReference type="NCBI Taxonomy" id="416586"/>
    <lineage>
        <taxon>Bacteria</taxon>
        <taxon>Bacillati</taxon>
        <taxon>Bacillota</taxon>
        <taxon>Negativicutes</taxon>
        <taxon>Selenomonadales</taxon>
        <taxon>Selenomonadaceae</taxon>
        <taxon>Selenomonas</taxon>
    </lineage>
</organism>
<dbReference type="NCBIfam" id="NF009566">
    <property type="entry name" value="PRK13020.1"/>
    <property type="match status" value="1"/>
</dbReference>
<dbReference type="PIRSF" id="PIRSF000498">
    <property type="entry name" value="Riboflavin_syn_A"/>
    <property type="match status" value="1"/>
</dbReference>
<dbReference type="GO" id="GO:0004746">
    <property type="term" value="F:riboflavin synthase activity"/>
    <property type="evidence" value="ECO:0007669"/>
    <property type="project" value="UniProtKB-UniRule"/>
</dbReference>
<evidence type="ECO:0000256" key="7">
    <source>
        <dbReference type="ARBA" id="ARBA00022619"/>
    </source>
</evidence>
<dbReference type="PANTHER" id="PTHR21098:SF12">
    <property type="entry name" value="RIBOFLAVIN SYNTHASE"/>
    <property type="match status" value="1"/>
</dbReference>
<comment type="pathway">
    <text evidence="3">Cofactor biosynthesis; riboflavin biosynthesis; riboflavin from 2-hydroxy-3-oxobutyl phosphate and 5-amino-6-(D-ribitylamino)uracil: step 2/2.</text>
</comment>
<keyword evidence="7" id="KW-0686">Riboflavin biosynthesis</keyword>
<evidence type="ECO:0000259" key="12">
    <source>
        <dbReference type="PROSITE" id="PS51177"/>
    </source>
</evidence>
<name>A0A848B5J6_9FIRM</name>
<feature type="repeat" description="Lumazine-binding" evidence="11">
    <location>
        <begin position="93"/>
        <end position="189"/>
    </location>
</feature>
<dbReference type="SUPFAM" id="SSF63380">
    <property type="entry name" value="Riboflavin synthase domain-like"/>
    <property type="match status" value="2"/>
</dbReference>
<dbReference type="AlphaFoldDB" id="A0A848B5J6"/>
<comment type="function">
    <text evidence="2">Catalyzes the dismutation of two molecules of 6,7-dimethyl-8-ribityllumazine, resulting in the formation of riboflavin and 5-amino-6-(D-ribitylamino)uracil.</text>
</comment>
<dbReference type="NCBIfam" id="NF006767">
    <property type="entry name" value="PRK09289.1"/>
    <property type="match status" value="1"/>
</dbReference>
<evidence type="ECO:0000256" key="9">
    <source>
        <dbReference type="ARBA" id="ARBA00022737"/>
    </source>
</evidence>
<dbReference type="InterPro" id="IPR026017">
    <property type="entry name" value="Lumazine-bd_dom"/>
</dbReference>
<evidence type="ECO:0000313" key="14">
    <source>
        <dbReference type="Proteomes" id="UP000543804"/>
    </source>
</evidence>
<comment type="caution">
    <text evidence="13">The sequence shown here is derived from an EMBL/GenBank/DDBJ whole genome shotgun (WGS) entry which is preliminary data.</text>
</comment>
<reference evidence="13 14" key="1">
    <citation type="submission" date="2020-04" db="EMBL/GenBank/DDBJ databases">
        <authorList>
            <person name="Hitch T.C.A."/>
            <person name="Wylensek D."/>
            <person name="Clavel T."/>
        </authorList>
    </citation>
    <scope>NUCLEOTIDE SEQUENCE [LARGE SCALE GENOMIC DNA]</scope>
    <source>
        <strain evidence="13 14">PG-130-P53-12</strain>
    </source>
</reference>
<feature type="domain" description="Lumazine-binding" evidence="12">
    <location>
        <begin position="93"/>
        <end position="189"/>
    </location>
</feature>
<dbReference type="Pfam" id="PF00677">
    <property type="entry name" value="Lum_binding"/>
    <property type="match status" value="2"/>
</dbReference>
<evidence type="ECO:0000313" key="13">
    <source>
        <dbReference type="EMBL" id="NMD98458.1"/>
    </source>
</evidence>
<gene>
    <name evidence="13" type="ORF">HF878_03035</name>
</gene>
<keyword evidence="9" id="KW-0677">Repeat</keyword>
<dbReference type="FunFam" id="2.40.30.20:FF:000004">
    <property type="entry name" value="Riboflavin synthase, alpha subunit"/>
    <property type="match status" value="1"/>
</dbReference>
<evidence type="ECO:0000256" key="4">
    <source>
        <dbReference type="ARBA" id="ARBA00011233"/>
    </source>
</evidence>